<dbReference type="SUPFAM" id="SSF50729">
    <property type="entry name" value="PH domain-like"/>
    <property type="match status" value="1"/>
</dbReference>
<evidence type="ECO:0000313" key="4">
    <source>
        <dbReference type="Proteomes" id="UP000237144"/>
    </source>
</evidence>
<dbReference type="AlphaFoldDB" id="A0A2S5B3L3"/>
<dbReference type="InterPro" id="IPR011993">
    <property type="entry name" value="PH-like_dom_sf"/>
</dbReference>
<dbReference type="OrthoDB" id="2123378at2759"/>
<dbReference type="Gene3D" id="3.40.20.10">
    <property type="entry name" value="Severin"/>
    <property type="match status" value="1"/>
</dbReference>
<organism evidence="3 4">
    <name type="scientific">Rhodotorula taiwanensis</name>
    <dbReference type="NCBI Taxonomy" id="741276"/>
    <lineage>
        <taxon>Eukaryota</taxon>
        <taxon>Fungi</taxon>
        <taxon>Dikarya</taxon>
        <taxon>Basidiomycota</taxon>
        <taxon>Pucciniomycotina</taxon>
        <taxon>Microbotryomycetes</taxon>
        <taxon>Sporidiobolales</taxon>
        <taxon>Sporidiobolaceae</taxon>
        <taxon>Rhodotorula</taxon>
    </lineage>
</organism>
<evidence type="ECO:0000259" key="2">
    <source>
        <dbReference type="PROSITE" id="PS50003"/>
    </source>
</evidence>
<keyword evidence="4" id="KW-1185">Reference proteome</keyword>
<dbReference type="Gene3D" id="2.30.29.30">
    <property type="entry name" value="Pleckstrin-homology domain (PH domain)/Phosphotyrosine-binding domain (PTB)"/>
    <property type="match status" value="1"/>
</dbReference>
<reference evidence="3 4" key="1">
    <citation type="journal article" date="2018" name="Front. Microbiol.">
        <title>Prospects for Fungal Bioremediation of Acidic Radioactive Waste Sites: Characterization and Genome Sequence of Rhodotorula taiwanensis MD1149.</title>
        <authorList>
            <person name="Tkavc R."/>
            <person name="Matrosova V.Y."/>
            <person name="Grichenko O.E."/>
            <person name="Gostincar C."/>
            <person name="Volpe R.P."/>
            <person name="Klimenkova P."/>
            <person name="Gaidamakova E.K."/>
            <person name="Zhou C.E."/>
            <person name="Stewart B.J."/>
            <person name="Lyman M.G."/>
            <person name="Malfatti S.A."/>
            <person name="Rubinfeld B."/>
            <person name="Courtot M."/>
            <person name="Singh J."/>
            <person name="Dalgard C.L."/>
            <person name="Hamilton T."/>
            <person name="Frey K.G."/>
            <person name="Gunde-Cimerman N."/>
            <person name="Dugan L."/>
            <person name="Daly M.J."/>
        </authorList>
    </citation>
    <scope>NUCLEOTIDE SEQUENCE [LARGE SCALE GENOMIC DNA]</scope>
    <source>
        <strain evidence="3 4">MD1149</strain>
    </source>
</reference>
<evidence type="ECO:0000313" key="3">
    <source>
        <dbReference type="EMBL" id="POY71367.1"/>
    </source>
</evidence>
<gene>
    <name evidence="3" type="ORF">BMF94_5679</name>
</gene>
<feature type="compositionally biased region" description="Low complexity" evidence="1">
    <location>
        <begin position="202"/>
        <end position="217"/>
    </location>
</feature>
<feature type="region of interest" description="Disordered" evidence="1">
    <location>
        <begin position="258"/>
        <end position="291"/>
    </location>
</feature>
<feature type="region of interest" description="Disordered" evidence="1">
    <location>
        <begin position="362"/>
        <end position="437"/>
    </location>
</feature>
<proteinExistence type="predicted"/>
<feature type="compositionally biased region" description="Basic and acidic residues" evidence="1">
    <location>
        <begin position="428"/>
        <end position="437"/>
    </location>
</feature>
<name>A0A2S5B3L3_9BASI</name>
<feature type="compositionally biased region" description="Low complexity" evidence="1">
    <location>
        <begin position="233"/>
        <end position="243"/>
    </location>
</feature>
<dbReference type="PROSITE" id="PS50003">
    <property type="entry name" value="PH_DOMAIN"/>
    <property type="match status" value="1"/>
</dbReference>
<dbReference type="Proteomes" id="UP000237144">
    <property type="component" value="Unassembled WGS sequence"/>
</dbReference>
<dbReference type="InterPro" id="IPR001849">
    <property type="entry name" value="PH_domain"/>
</dbReference>
<dbReference type="InterPro" id="IPR029006">
    <property type="entry name" value="ADF-H/Gelsolin-like_dom_sf"/>
</dbReference>
<evidence type="ECO:0000256" key="1">
    <source>
        <dbReference type="SAM" id="MobiDB-lite"/>
    </source>
</evidence>
<accession>A0A2S5B3L3</accession>
<feature type="compositionally biased region" description="Pro residues" evidence="1">
    <location>
        <begin position="262"/>
        <end position="275"/>
    </location>
</feature>
<feature type="region of interest" description="Disordered" evidence="1">
    <location>
        <begin position="198"/>
        <end position="243"/>
    </location>
</feature>
<comment type="caution">
    <text evidence="3">The sequence shown here is derived from an EMBL/GenBank/DDBJ whole genome shotgun (WGS) entry which is preliminary data.</text>
</comment>
<dbReference type="EMBL" id="PJQD01000085">
    <property type="protein sequence ID" value="POY71367.1"/>
    <property type="molecule type" value="Genomic_DNA"/>
</dbReference>
<feature type="domain" description="PH" evidence="2">
    <location>
        <begin position="545"/>
        <end position="643"/>
    </location>
</feature>
<dbReference type="SUPFAM" id="SSF55753">
    <property type="entry name" value="Actin depolymerizing proteins"/>
    <property type="match status" value="1"/>
</dbReference>
<dbReference type="STRING" id="741276.A0A2S5B3L3"/>
<sequence>MAAHAYSATIKTAYSDLLDPNSDCDWLIVGTTPASQLELLSRGVQGLAELRTRLIAGRSLHGLLNVEGRVLFWSQIPDELTGVKRARALVQARHVASLFPHHDATVTFAAPGDLEPALVAIKLFHQQSTHSPTIRVESPHAFEERRPSIPETLNMASAPRRSLDKSAIAQPVLPPKALDQPAYPPHLVAAPRIATYRERSDSLNSRTSSRSISASQRPVPPAGMSSPTAGYLSASAASPTSAPHYLSPSSIRLNGLAISAEPSPPVSPAYPPPVTPRSDQRPSPSSPPGVLDSAAAAMLVSSPSDSSIALSLQEVPIDIGEDELASRRSTMQVFAGEAVPTRKPGVNDLRASVYPTESPMMTAEPEELDEADPLANSSRRDSATRNAVTSGPPISGITDETSIAGSDKPASDQAMAVAAVSGNDAEQEETRRTEEAQRRAAEEEARLQELAEVERIKCEAEEAERRRAMEAAEAARFEAARIEAEEAARCAEAERVRAEEARRAHEEAIRQAEEAEAQRLQLLEEQRQADIERKDRLAAARDAGEVMFEGTVNVQANDSVIWKRRYFRLDRQALTLHKTERAADEVFLTIPLDDIKRITTNPEEALVPHSFKLRLEDGGGVLFYYNTTVETERLVEAVRCALEK</sequence>
<protein>
    <recommendedName>
        <fullName evidence="2">PH domain-containing protein</fullName>
    </recommendedName>
</protein>